<feature type="transmembrane region" description="Helical" evidence="7">
    <location>
        <begin position="72"/>
        <end position="99"/>
    </location>
</feature>
<feature type="domain" description="ABC transporter" evidence="8">
    <location>
        <begin position="348"/>
        <end position="582"/>
    </location>
</feature>
<evidence type="ECO:0000256" key="2">
    <source>
        <dbReference type="ARBA" id="ARBA00022692"/>
    </source>
</evidence>
<gene>
    <name evidence="10" type="ORF">L5G33_03950</name>
</gene>
<evidence type="ECO:0000256" key="5">
    <source>
        <dbReference type="ARBA" id="ARBA00022989"/>
    </source>
</evidence>
<dbReference type="InterPro" id="IPR027417">
    <property type="entry name" value="P-loop_NTPase"/>
</dbReference>
<dbReference type="Gene3D" id="3.40.50.300">
    <property type="entry name" value="P-loop containing nucleotide triphosphate hydrolases"/>
    <property type="match status" value="1"/>
</dbReference>
<dbReference type="EMBL" id="JAKKOR010000002">
    <property type="protein sequence ID" value="MCF8587620.1"/>
    <property type="molecule type" value="Genomic_DNA"/>
</dbReference>
<evidence type="ECO:0000256" key="4">
    <source>
        <dbReference type="ARBA" id="ARBA00022840"/>
    </source>
</evidence>
<feature type="transmembrane region" description="Helical" evidence="7">
    <location>
        <begin position="295"/>
        <end position="314"/>
    </location>
</feature>
<dbReference type="Pfam" id="PF00664">
    <property type="entry name" value="ABC_membrane"/>
    <property type="match status" value="1"/>
</dbReference>
<evidence type="ECO:0000259" key="9">
    <source>
        <dbReference type="PROSITE" id="PS50929"/>
    </source>
</evidence>
<dbReference type="Pfam" id="PF00005">
    <property type="entry name" value="ABC_tran"/>
    <property type="match status" value="1"/>
</dbReference>
<keyword evidence="5 7" id="KW-1133">Transmembrane helix</keyword>
<dbReference type="CDD" id="cd18548">
    <property type="entry name" value="ABC_6TM_Tm287_like"/>
    <property type="match status" value="1"/>
</dbReference>
<dbReference type="SUPFAM" id="SSF90123">
    <property type="entry name" value="ABC transporter transmembrane region"/>
    <property type="match status" value="1"/>
</dbReference>
<evidence type="ECO:0000256" key="1">
    <source>
        <dbReference type="ARBA" id="ARBA00004651"/>
    </source>
</evidence>
<sequence>MAAVEPRDRRLIRDSAIVELIRAAVGSHKRRVASIVLAQIVAMSAALAQPTLNAHIVDSGVVAGDVGYIERIGLLMLAVVAIGAVASIVAVACASRLAADVGADLRSRMYRRTTRMTAVEYRSLGTPTLLTRSTIDVNLVIQAVFVLAATAVTAPLVTVGAVVLSIRQSVRLSPVIGAVAVMLVVLVGVFVVALTPLSRQLQRAVDRVSLSLREQLSGVRVIRVFGREAAVGERFDEANAGLTALARRVGAVQALFGPVTLAVTNVGTVAATVWAADLIDRSQMTIGDLTAFTGYLGQVVSGLILFLPIATVWPRANAGAERIREVLGAADQPAGGGPAEFASAPLEVRFDTVTVDYPDATRPAVSSVTLTCAGGEVTAVIGGTSSGKSTLLATVARIVETSEGSVRVGGVRTDRVGLTALRAVVAHVGGEHQLVAGTIADNLRLADRDATDDVLWSALAAVRVASVLRDRHGLDTVVTQGGRNFSGGQRQRLALARAIVRAPRVLVLDDAFSAMDRATAAAVLDGVRRKLPDTTVIAAAQQIGSLADAHQIAVLDRGAVVDVGTHRDLVAESSVYRELTAAEVGT</sequence>
<keyword evidence="6 7" id="KW-0472">Membrane</keyword>
<protein>
    <submittedName>
        <fullName evidence="10">ABC transporter ATP-binding protein/permease</fullName>
    </submittedName>
</protein>
<feature type="transmembrane region" description="Helical" evidence="7">
    <location>
        <begin position="32"/>
        <end position="52"/>
    </location>
</feature>
<dbReference type="InterPro" id="IPR011527">
    <property type="entry name" value="ABC1_TM_dom"/>
</dbReference>
<keyword evidence="11" id="KW-1185">Reference proteome</keyword>
<dbReference type="PANTHER" id="PTHR43394">
    <property type="entry name" value="ATP-DEPENDENT PERMEASE MDL1, MITOCHONDRIAL"/>
    <property type="match status" value="1"/>
</dbReference>
<dbReference type="SMART" id="SM00382">
    <property type="entry name" value="AAA"/>
    <property type="match status" value="1"/>
</dbReference>
<dbReference type="GO" id="GO:0005524">
    <property type="term" value="F:ATP binding"/>
    <property type="evidence" value="ECO:0007669"/>
    <property type="project" value="UniProtKB-KW"/>
</dbReference>
<evidence type="ECO:0000256" key="3">
    <source>
        <dbReference type="ARBA" id="ARBA00022741"/>
    </source>
</evidence>
<keyword evidence="4 10" id="KW-0067">ATP-binding</keyword>
<evidence type="ECO:0000313" key="11">
    <source>
        <dbReference type="Proteomes" id="UP001200110"/>
    </source>
</evidence>
<reference evidence="10 11" key="1">
    <citation type="submission" date="2022-01" db="EMBL/GenBank/DDBJ databases">
        <authorList>
            <person name="Huang Y."/>
        </authorList>
    </citation>
    <scope>NUCLEOTIDE SEQUENCE [LARGE SCALE GENOMIC DNA]</scope>
    <source>
        <strain evidence="10 11">HY366</strain>
    </source>
</reference>
<dbReference type="RefSeq" id="WP_236996849.1">
    <property type="nucleotide sequence ID" value="NZ_JAKKOR010000002.1"/>
</dbReference>
<keyword evidence="2 7" id="KW-0812">Transmembrane</keyword>
<proteinExistence type="predicted"/>
<dbReference type="InterPro" id="IPR003593">
    <property type="entry name" value="AAA+_ATPase"/>
</dbReference>
<dbReference type="PROSITE" id="PS50929">
    <property type="entry name" value="ABC_TM1F"/>
    <property type="match status" value="1"/>
</dbReference>
<dbReference type="InterPro" id="IPR036640">
    <property type="entry name" value="ABC1_TM_sf"/>
</dbReference>
<keyword evidence="3" id="KW-0547">Nucleotide-binding</keyword>
<dbReference type="InterPro" id="IPR003439">
    <property type="entry name" value="ABC_transporter-like_ATP-bd"/>
</dbReference>
<name>A0ABS9IQ14_9ACTN</name>
<dbReference type="PROSITE" id="PS00211">
    <property type="entry name" value="ABC_TRANSPORTER_1"/>
    <property type="match status" value="1"/>
</dbReference>
<evidence type="ECO:0000256" key="7">
    <source>
        <dbReference type="SAM" id="Phobius"/>
    </source>
</evidence>
<dbReference type="InterPro" id="IPR017871">
    <property type="entry name" value="ABC_transporter-like_CS"/>
</dbReference>
<dbReference type="Proteomes" id="UP001200110">
    <property type="component" value="Unassembled WGS sequence"/>
</dbReference>
<evidence type="ECO:0000259" key="8">
    <source>
        <dbReference type="PROSITE" id="PS50893"/>
    </source>
</evidence>
<dbReference type="Gene3D" id="1.20.1560.10">
    <property type="entry name" value="ABC transporter type 1, transmembrane domain"/>
    <property type="match status" value="1"/>
</dbReference>
<dbReference type="InterPro" id="IPR039421">
    <property type="entry name" value="Type_1_exporter"/>
</dbReference>
<dbReference type="PROSITE" id="PS50893">
    <property type="entry name" value="ABC_TRANSPORTER_2"/>
    <property type="match status" value="1"/>
</dbReference>
<evidence type="ECO:0000313" key="10">
    <source>
        <dbReference type="EMBL" id="MCF8587620.1"/>
    </source>
</evidence>
<feature type="transmembrane region" description="Helical" evidence="7">
    <location>
        <begin position="255"/>
        <end position="275"/>
    </location>
</feature>
<comment type="subcellular location">
    <subcellularLocation>
        <location evidence="1">Cell membrane</location>
        <topology evidence="1">Multi-pass membrane protein</topology>
    </subcellularLocation>
</comment>
<evidence type="ECO:0000256" key="6">
    <source>
        <dbReference type="ARBA" id="ARBA00023136"/>
    </source>
</evidence>
<dbReference type="PANTHER" id="PTHR43394:SF1">
    <property type="entry name" value="ATP-BINDING CASSETTE SUB-FAMILY B MEMBER 10, MITOCHONDRIAL"/>
    <property type="match status" value="1"/>
</dbReference>
<organism evidence="10 11">
    <name type="scientific">Gordonia liuliyuniae</name>
    <dbReference type="NCBI Taxonomy" id="2911517"/>
    <lineage>
        <taxon>Bacteria</taxon>
        <taxon>Bacillati</taxon>
        <taxon>Actinomycetota</taxon>
        <taxon>Actinomycetes</taxon>
        <taxon>Mycobacteriales</taxon>
        <taxon>Gordoniaceae</taxon>
        <taxon>Gordonia</taxon>
    </lineage>
</organism>
<feature type="domain" description="ABC transmembrane type-1" evidence="9">
    <location>
        <begin position="35"/>
        <end position="315"/>
    </location>
</feature>
<dbReference type="SUPFAM" id="SSF52540">
    <property type="entry name" value="P-loop containing nucleoside triphosphate hydrolases"/>
    <property type="match status" value="1"/>
</dbReference>
<comment type="caution">
    <text evidence="10">The sequence shown here is derived from an EMBL/GenBank/DDBJ whole genome shotgun (WGS) entry which is preliminary data.</text>
</comment>
<accession>A0ABS9IQ14</accession>
<feature type="transmembrane region" description="Helical" evidence="7">
    <location>
        <begin position="172"/>
        <end position="194"/>
    </location>
</feature>
<feature type="transmembrane region" description="Helical" evidence="7">
    <location>
        <begin position="139"/>
        <end position="166"/>
    </location>
</feature>